<dbReference type="SUPFAM" id="SSF48452">
    <property type="entry name" value="TPR-like"/>
    <property type="match status" value="1"/>
</dbReference>
<dbReference type="InterPro" id="IPR022083">
    <property type="entry name" value="KBP"/>
</dbReference>
<evidence type="ECO:0000313" key="7">
    <source>
        <dbReference type="Proteomes" id="UP001642520"/>
    </source>
</evidence>
<accession>A0ABP1P8V4</accession>
<dbReference type="PANTHER" id="PTHR46321">
    <property type="entry name" value="KIF1-BINDING PROTEIN"/>
    <property type="match status" value="1"/>
</dbReference>
<keyword evidence="4" id="KW-0963">Cytoplasm</keyword>
<dbReference type="Pfam" id="PF13181">
    <property type="entry name" value="TPR_8"/>
    <property type="match status" value="1"/>
</dbReference>
<keyword evidence="5" id="KW-0206">Cytoskeleton</keyword>
<protein>
    <recommendedName>
        <fullName evidence="3">KIF-binding protein</fullName>
    </recommendedName>
</protein>
<name>A0ABP1P8V4_XYLVO</name>
<proteinExistence type="inferred from homology"/>
<dbReference type="PANTHER" id="PTHR46321:SF1">
    <property type="entry name" value="KIF-BINDING PROTEIN"/>
    <property type="match status" value="1"/>
</dbReference>
<comment type="caution">
    <text evidence="6">The sequence shown here is derived from an EMBL/GenBank/DDBJ whole genome shotgun (WGS) entry which is preliminary data.</text>
</comment>
<evidence type="ECO:0000256" key="1">
    <source>
        <dbReference type="ARBA" id="ARBA00004245"/>
    </source>
</evidence>
<dbReference type="InterPro" id="IPR011990">
    <property type="entry name" value="TPR-like_helical_dom_sf"/>
</dbReference>
<evidence type="ECO:0000256" key="5">
    <source>
        <dbReference type="ARBA" id="ARBA00023212"/>
    </source>
</evidence>
<comment type="subcellular location">
    <subcellularLocation>
        <location evidence="1">Cytoplasm</location>
        <location evidence="1">Cytoskeleton</location>
    </subcellularLocation>
</comment>
<gene>
    <name evidence="6" type="ORF">XYLVIOL_LOCUS9200</name>
</gene>
<dbReference type="EMBL" id="CAXAJV020001299">
    <property type="protein sequence ID" value="CAL7949026.1"/>
    <property type="molecule type" value="Genomic_DNA"/>
</dbReference>
<evidence type="ECO:0000256" key="4">
    <source>
        <dbReference type="ARBA" id="ARBA00022490"/>
    </source>
</evidence>
<evidence type="ECO:0000256" key="3">
    <source>
        <dbReference type="ARBA" id="ARBA00016840"/>
    </source>
</evidence>
<keyword evidence="7" id="KW-1185">Reference proteome</keyword>
<evidence type="ECO:0000256" key="2">
    <source>
        <dbReference type="ARBA" id="ARBA00010305"/>
    </source>
</evidence>
<comment type="similarity">
    <text evidence="2">Belongs to the KIF-binding protein family.</text>
</comment>
<dbReference type="InterPro" id="IPR019734">
    <property type="entry name" value="TPR_rpt"/>
</dbReference>
<evidence type="ECO:0000313" key="6">
    <source>
        <dbReference type="EMBL" id="CAL7949026.1"/>
    </source>
</evidence>
<dbReference type="SMART" id="SM00028">
    <property type="entry name" value="TPR"/>
    <property type="match status" value="3"/>
</dbReference>
<reference evidence="6 7" key="1">
    <citation type="submission" date="2024-08" db="EMBL/GenBank/DDBJ databases">
        <authorList>
            <person name="Will J Nash"/>
            <person name="Angela Man"/>
            <person name="Seanna McTaggart"/>
            <person name="Kendall Baker"/>
            <person name="Tom Barker"/>
            <person name="Leah Catchpole"/>
            <person name="Alex Durrant"/>
            <person name="Karim Gharbi"/>
            <person name="Naomi Irish"/>
            <person name="Gemy Kaithakottil"/>
            <person name="Debby Ku"/>
            <person name="Aaliyah Providence"/>
            <person name="Felix Shaw"/>
            <person name="David Swarbreck"/>
            <person name="Chris Watkins"/>
            <person name="Ann M. McCartney"/>
            <person name="Giulio Formenti"/>
            <person name="Alice Mouton"/>
            <person name="Noel Vella"/>
            <person name="Bjorn M von Reumont"/>
            <person name="Adriana Vella"/>
            <person name="Wilfried Haerty"/>
        </authorList>
    </citation>
    <scope>NUCLEOTIDE SEQUENCE [LARGE SCALE GENOMIC DNA]</scope>
</reference>
<sequence>MESNTIQDTIANVREKFKDVRKLLDDHEKFSTETKPYKIKYQAIDVLKSMEMDLIKILADMPEEEKGEEIIMLAVIHLNLGLLYADTEELQMGEEQFMKCLKLLENKELEPEAVLPVLSTLNQLGLIWSQWNQPTKAKEFLDQAEKIYNDFIDTNNPCRDPINMAQNFGIEQVKDELSPKEVLEKVHTLTLYYLAQVYSSLKDHRQSAIYCHMTLRRQLGDNDIMQDLDCIDWALNAATLSQYFMSNDGFSQARHHLAAASYILQRYENILKKKNATDGEIEALTAEWENFRHRSADVARCWAKYGILLMSLSKQRLLEKNESEEENDQSKLNNKDPSKSTIIESLKFDVLEKDIEPIAVQITDKYLLDSTDSRIVFFNVLKWLEQAKAYYTLENHASDHILIVQDISQAYKYLSFFTETETEQLCLHQRRKTILENVLKELNPQYYQSACRQIWFELGEIYSDMRDIWYDRARSSDKKPVLHTLKQSNRLAMSAIKNFQAFLDSIQTRNCNSEIEQFPNEVMQPALFSYFHLGRLYNKIITSDKAVQLKNAQNSINAYKFVIDYCEKYPKAAEVMKIELSLCKELVSVLPIKINMLREQMMDR</sequence>
<dbReference type="Proteomes" id="UP001642520">
    <property type="component" value="Unassembled WGS sequence"/>
</dbReference>
<organism evidence="6 7">
    <name type="scientific">Xylocopa violacea</name>
    <name type="common">Violet carpenter bee</name>
    <name type="synonym">Apis violacea</name>
    <dbReference type="NCBI Taxonomy" id="135666"/>
    <lineage>
        <taxon>Eukaryota</taxon>
        <taxon>Metazoa</taxon>
        <taxon>Ecdysozoa</taxon>
        <taxon>Arthropoda</taxon>
        <taxon>Hexapoda</taxon>
        <taxon>Insecta</taxon>
        <taxon>Pterygota</taxon>
        <taxon>Neoptera</taxon>
        <taxon>Endopterygota</taxon>
        <taxon>Hymenoptera</taxon>
        <taxon>Apocrita</taxon>
        <taxon>Aculeata</taxon>
        <taxon>Apoidea</taxon>
        <taxon>Anthophila</taxon>
        <taxon>Apidae</taxon>
        <taxon>Xylocopa</taxon>
        <taxon>Xylocopa</taxon>
    </lineage>
</organism>
<dbReference type="Gene3D" id="1.25.40.10">
    <property type="entry name" value="Tetratricopeptide repeat domain"/>
    <property type="match status" value="1"/>
</dbReference>
<dbReference type="Pfam" id="PF12309">
    <property type="entry name" value="KBP_C"/>
    <property type="match status" value="1"/>
</dbReference>